<evidence type="ECO:0000256" key="2">
    <source>
        <dbReference type="ARBA" id="ARBA00023157"/>
    </source>
</evidence>
<feature type="compositionally biased region" description="Low complexity" evidence="3">
    <location>
        <begin position="118"/>
        <end position="141"/>
    </location>
</feature>
<organism evidence="6 7">
    <name type="scientific">Cadophora malorum</name>
    <dbReference type="NCBI Taxonomy" id="108018"/>
    <lineage>
        <taxon>Eukaryota</taxon>
        <taxon>Fungi</taxon>
        <taxon>Dikarya</taxon>
        <taxon>Ascomycota</taxon>
        <taxon>Pezizomycotina</taxon>
        <taxon>Leotiomycetes</taxon>
        <taxon>Helotiales</taxon>
        <taxon>Ploettnerulaceae</taxon>
        <taxon>Cadophora</taxon>
    </lineage>
</organism>
<dbReference type="Pfam" id="PF06201">
    <property type="entry name" value="PITH"/>
    <property type="match status" value="1"/>
</dbReference>
<gene>
    <name evidence="6" type="ORF">IFR04_011810</name>
</gene>
<dbReference type="Pfam" id="PF00085">
    <property type="entry name" value="Thioredoxin"/>
    <property type="match status" value="1"/>
</dbReference>
<evidence type="ECO:0000313" key="6">
    <source>
        <dbReference type="EMBL" id="KAG4415038.1"/>
    </source>
</evidence>
<dbReference type="PANTHER" id="PTHR46115">
    <property type="entry name" value="THIOREDOXIN-LIKE PROTEIN 1"/>
    <property type="match status" value="1"/>
</dbReference>
<dbReference type="InterPro" id="IPR010400">
    <property type="entry name" value="PITH_dom"/>
</dbReference>
<feature type="domain" description="Thioredoxin" evidence="4">
    <location>
        <begin position="1"/>
        <end position="105"/>
    </location>
</feature>
<keyword evidence="7" id="KW-1185">Reference proteome</keyword>
<evidence type="ECO:0000313" key="7">
    <source>
        <dbReference type="Proteomes" id="UP000664132"/>
    </source>
</evidence>
<comment type="similarity">
    <text evidence="1">Belongs to the thioredoxin family.</text>
</comment>
<dbReference type="GO" id="GO:0005737">
    <property type="term" value="C:cytoplasm"/>
    <property type="evidence" value="ECO:0007669"/>
    <property type="project" value="UniProtKB-ARBA"/>
</dbReference>
<dbReference type="EMBL" id="JAFJYH010000238">
    <property type="protein sequence ID" value="KAG4415038.1"/>
    <property type="molecule type" value="Genomic_DNA"/>
</dbReference>
<dbReference type="AlphaFoldDB" id="A0A8H7TA64"/>
<dbReference type="SUPFAM" id="SSF49785">
    <property type="entry name" value="Galactose-binding domain-like"/>
    <property type="match status" value="1"/>
</dbReference>
<evidence type="ECO:0000256" key="1">
    <source>
        <dbReference type="ARBA" id="ARBA00008987"/>
    </source>
</evidence>
<dbReference type="Gene3D" id="3.40.30.10">
    <property type="entry name" value="Glutaredoxin"/>
    <property type="match status" value="1"/>
</dbReference>
<feature type="compositionally biased region" description="Gly residues" evidence="3">
    <location>
        <begin position="142"/>
        <end position="157"/>
    </location>
</feature>
<dbReference type="InterPro" id="IPR037047">
    <property type="entry name" value="PITH_dom_sf"/>
</dbReference>
<dbReference type="InterPro" id="IPR008979">
    <property type="entry name" value="Galactose-bd-like_sf"/>
</dbReference>
<dbReference type="CDD" id="cd02947">
    <property type="entry name" value="TRX_family"/>
    <property type="match status" value="1"/>
</dbReference>
<sequence length="336" mass="34907">MLEITSLSHFNALKSSSDLLIIDFYATWCGPCKVISPVFSRLATQNAPTTSSSASPSGIVFAQVDVDKAKDVAQTCGITAMPTFQFYRGGRKIDEVKGADSQQLSTKVGWWVGEVKKASSGGSTSSSSSKPTASSSSKPAAGGAGTGTQSSGGGGNKPGSLRSLIDVEKGRLLNATLLSSVRNIASPPPAGYSLASTTTSPELLIYIPFTSAVYPSSISIRVAKGAELSTAPSKITVGSNVPVIFRKVEDKKTGEVKEESDLSMEGSMGKAENEQRFEVFSDEFVDGEVTLKLKGSKFGASAGSGVRSLLVRVERNLGGEGGVTKIGEMDVLGVRA</sequence>
<dbReference type="Proteomes" id="UP000664132">
    <property type="component" value="Unassembled WGS sequence"/>
</dbReference>
<dbReference type="PRINTS" id="PR00421">
    <property type="entry name" value="THIOREDOXIN"/>
</dbReference>
<evidence type="ECO:0000256" key="3">
    <source>
        <dbReference type="SAM" id="MobiDB-lite"/>
    </source>
</evidence>
<proteinExistence type="inferred from homology"/>
<dbReference type="SUPFAM" id="SSF52833">
    <property type="entry name" value="Thioredoxin-like"/>
    <property type="match status" value="1"/>
</dbReference>
<dbReference type="PROSITE" id="PS51352">
    <property type="entry name" value="THIOREDOXIN_2"/>
    <property type="match status" value="1"/>
</dbReference>
<feature type="domain" description="PITH" evidence="5">
    <location>
        <begin position="150"/>
        <end position="336"/>
    </location>
</feature>
<name>A0A8H7TA64_9HELO</name>
<comment type="caution">
    <text evidence="6">The sequence shown here is derived from an EMBL/GenBank/DDBJ whole genome shotgun (WGS) entry which is preliminary data.</text>
</comment>
<keyword evidence="2" id="KW-1015">Disulfide bond</keyword>
<protein>
    <recommendedName>
        <fullName evidence="8">Thioredoxin</fullName>
    </recommendedName>
</protein>
<evidence type="ECO:0000259" key="4">
    <source>
        <dbReference type="PROSITE" id="PS51352"/>
    </source>
</evidence>
<dbReference type="PROSITE" id="PS00194">
    <property type="entry name" value="THIOREDOXIN_1"/>
    <property type="match status" value="1"/>
</dbReference>
<evidence type="ECO:0000259" key="5">
    <source>
        <dbReference type="PROSITE" id="PS51532"/>
    </source>
</evidence>
<evidence type="ECO:0008006" key="8">
    <source>
        <dbReference type="Google" id="ProtNLM"/>
    </source>
</evidence>
<dbReference type="InterPro" id="IPR017937">
    <property type="entry name" value="Thioredoxin_CS"/>
</dbReference>
<dbReference type="PROSITE" id="PS51532">
    <property type="entry name" value="PITH"/>
    <property type="match status" value="1"/>
</dbReference>
<accession>A0A8H7TA64</accession>
<dbReference type="InterPro" id="IPR013766">
    <property type="entry name" value="Thioredoxin_domain"/>
</dbReference>
<reference evidence="6" key="1">
    <citation type="submission" date="2021-02" db="EMBL/GenBank/DDBJ databases">
        <title>Genome sequence Cadophora malorum strain M34.</title>
        <authorList>
            <person name="Stefanovic E."/>
            <person name="Vu D."/>
            <person name="Scully C."/>
            <person name="Dijksterhuis J."/>
            <person name="Roader J."/>
            <person name="Houbraken J."/>
        </authorList>
    </citation>
    <scope>NUCLEOTIDE SEQUENCE</scope>
    <source>
        <strain evidence="6">M34</strain>
    </source>
</reference>
<dbReference type="InterPro" id="IPR036249">
    <property type="entry name" value="Thioredoxin-like_sf"/>
</dbReference>
<dbReference type="OrthoDB" id="10263751at2759"/>
<feature type="region of interest" description="Disordered" evidence="3">
    <location>
        <begin position="118"/>
        <end position="161"/>
    </location>
</feature>
<dbReference type="Gene3D" id="2.60.120.470">
    <property type="entry name" value="PITH domain"/>
    <property type="match status" value="1"/>
</dbReference>